<evidence type="ECO:0000256" key="1">
    <source>
        <dbReference type="SAM" id="Phobius"/>
    </source>
</evidence>
<feature type="transmembrane region" description="Helical" evidence="1">
    <location>
        <begin position="38"/>
        <end position="57"/>
    </location>
</feature>
<name>A0A120EH86_BACMY</name>
<comment type="caution">
    <text evidence="2">The sequence shown here is derived from an EMBL/GenBank/DDBJ whole genome shotgun (WGS) entry which is preliminary data.</text>
</comment>
<proteinExistence type="predicted"/>
<dbReference type="RefSeq" id="WP_060750207.1">
    <property type="nucleotide sequence ID" value="NZ_LRPH01000047.1"/>
</dbReference>
<sequence length="61" mass="6940">MKYCILKCIVVFVSAYYNEGIKIYYILLFKKGGNLMEIAMAVLKFVGGVIPLVQELLKAFM</sequence>
<keyword evidence="1" id="KW-0472">Membrane</keyword>
<protein>
    <submittedName>
        <fullName evidence="2">Uncharacterized protein</fullName>
    </submittedName>
</protein>
<dbReference type="EMBL" id="LRPH01000047">
    <property type="protein sequence ID" value="KWU63480.1"/>
    <property type="molecule type" value="Genomic_DNA"/>
</dbReference>
<evidence type="ECO:0000313" key="2">
    <source>
        <dbReference type="EMBL" id="KWU63480.1"/>
    </source>
</evidence>
<accession>A0A120EH86</accession>
<keyword evidence="1" id="KW-0812">Transmembrane</keyword>
<dbReference type="Proteomes" id="UP000065797">
    <property type="component" value="Unassembled WGS sequence"/>
</dbReference>
<organism evidence="2 3">
    <name type="scientific">Bacillus mycoides</name>
    <dbReference type="NCBI Taxonomy" id="1405"/>
    <lineage>
        <taxon>Bacteria</taxon>
        <taxon>Bacillati</taxon>
        <taxon>Bacillota</taxon>
        <taxon>Bacilli</taxon>
        <taxon>Bacillales</taxon>
        <taxon>Bacillaceae</taxon>
        <taxon>Bacillus</taxon>
        <taxon>Bacillus cereus group</taxon>
    </lineage>
</organism>
<evidence type="ECO:0000313" key="3">
    <source>
        <dbReference type="Proteomes" id="UP000065797"/>
    </source>
</evidence>
<reference evidence="2 3" key="1">
    <citation type="submission" date="2016-01" db="EMBL/GenBank/DDBJ databases">
        <authorList>
            <person name="McClelland M."/>
            <person name="Jain A."/>
            <person name="Saraogi P."/>
            <person name="Mendelson R."/>
            <person name="Westerman R."/>
            <person name="SanMiguel P."/>
            <person name="Csonka L."/>
        </authorList>
    </citation>
    <scope>NUCLEOTIDE SEQUENCE [LARGE SCALE GENOMIC DNA]</scope>
    <source>
        <strain evidence="2 3">PE8-15</strain>
    </source>
</reference>
<gene>
    <name evidence="2" type="ORF">AWW70_13025</name>
</gene>
<keyword evidence="1" id="KW-1133">Transmembrane helix</keyword>
<dbReference type="AlphaFoldDB" id="A0A120EH86"/>